<evidence type="ECO:0000313" key="2">
    <source>
        <dbReference type="Proteomes" id="UP000828390"/>
    </source>
</evidence>
<sequence>MVANLECIALAPTLKSPFETLIEPAVPTCCHLKAFISHPYNSIQIKSNVGKDL</sequence>
<dbReference type="Proteomes" id="UP000828390">
    <property type="component" value="Unassembled WGS sequence"/>
</dbReference>
<gene>
    <name evidence="1" type="ORF">DPMN_115960</name>
</gene>
<protein>
    <submittedName>
        <fullName evidence="1">Uncharacterized protein</fullName>
    </submittedName>
</protein>
<comment type="caution">
    <text evidence="1">The sequence shown here is derived from an EMBL/GenBank/DDBJ whole genome shotgun (WGS) entry which is preliminary data.</text>
</comment>
<reference evidence="1" key="2">
    <citation type="submission" date="2020-11" db="EMBL/GenBank/DDBJ databases">
        <authorList>
            <person name="McCartney M.A."/>
            <person name="Auch B."/>
            <person name="Kono T."/>
            <person name="Mallez S."/>
            <person name="Becker A."/>
            <person name="Gohl D.M."/>
            <person name="Silverstein K.A.T."/>
            <person name="Koren S."/>
            <person name="Bechman K.B."/>
            <person name="Herman A."/>
            <person name="Abrahante J.E."/>
            <person name="Garbe J."/>
        </authorList>
    </citation>
    <scope>NUCLEOTIDE SEQUENCE</scope>
    <source>
        <strain evidence="1">Duluth1</strain>
        <tissue evidence="1">Whole animal</tissue>
    </source>
</reference>
<name>A0A9D4KM69_DREPO</name>
<dbReference type="EMBL" id="JAIWYP010000004">
    <property type="protein sequence ID" value="KAH3842465.1"/>
    <property type="molecule type" value="Genomic_DNA"/>
</dbReference>
<reference evidence="1" key="1">
    <citation type="journal article" date="2019" name="bioRxiv">
        <title>The Genome of the Zebra Mussel, Dreissena polymorpha: A Resource for Invasive Species Research.</title>
        <authorList>
            <person name="McCartney M.A."/>
            <person name="Auch B."/>
            <person name="Kono T."/>
            <person name="Mallez S."/>
            <person name="Zhang Y."/>
            <person name="Obille A."/>
            <person name="Becker A."/>
            <person name="Abrahante J.E."/>
            <person name="Garbe J."/>
            <person name="Badalamenti J.P."/>
            <person name="Herman A."/>
            <person name="Mangelson H."/>
            <person name="Liachko I."/>
            <person name="Sullivan S."/>
            <person name="Sone E.D."/>
            <person name="Koren S."/>
            <person name="Silverstein K.A.T."/>
            <person name="Beckman K.B."/>
            <person name="Gohl D.M."/>
        </authorList>
    </citation>
    <scope>NUCLEOTIDE SEQUENCE</scope>
    <source>
        <strain evidence="1">Duluth1</strain>
        <tissue evidence="1">Whole animal</tissue>
    </source>
</reference>
<evidence type="ECO:0000313" key="1">
    <source>
        <dbReference type="EMBL" id="KAH3842465.1"/>
    </source>
</evidence>
<keyword evidence="2" id="KW-1185">Reference proteome</keyword>
<organism evidence="1 2">
    <name type="scientific">Dreissena polymorpha</name>
    <name type="common">Zebra mussel</name>
    <name type="synonym">Mytilus polymorpha</name>
    <dbReference type="NCBI Taxonomy" id="45954"/>
    <lineage>
        <taxon>Eukaryota</taxon>
        <taxon>Metazoa</taxon>
        <taxon>Spiralia</taxon>
        <taxon>Lophotrochozoa</taxon>
        <taxon>Mollusca</taxon>
        <taxon>Bivalvia</taxon>
        <taxon>Autobranchia</taxon>
        <taxon>Heteroconchia</taxon>
        <taxon>Euheterodonta</taxon>
        <taxon>Imparidentia</taxon>
        <taxon>Neoheterodontei</taxon>
        <taxon>Myida</taxon>
        <taxon>Dreissenoidea</taxon>
        <taxon>Dreissenidae</taxon>
        <taxon>Dreissena</taxon>
    </lineage>
</organism>
<proteinExistence type="predicted"/>
<accession>A0A9D4KM69</accession>
<dbReference type="AlphaFoldDB" id="A0A9D4KM69"/>